<dbReference type="Proteomes" id="UP000050430">
    <property type="component" value="Unassembled WGS sequence"/>
</dbReference>
<gene>
    <name evidence="5" type="ORF">ADM99_02055</name>
</gene>
<accession>A0A0P6XGN6</accession>
<keyword evidence="3" id="KW-0804">Transcription</keyword>
<reference evidence="5 6" key="1">
    <citation type="submission" date="2015-07" db="EMBL/GenBank/DDBJ databases">
        <title>Genome sequence of Leptolinea tardivitalis DSM 16556.</title>
        <authorList>
            <person name="Hemp J."/>
            <person name="Ward L.M."/>
            <person name="Pace L.A."/>
            <person name="Fischer W.W."/>
        </authorList>
    </citation>
    <scope>NUCLEOTIDE SEQUENCE [LARGE SCALE GENOMIC DNA]</scope>
    <source>
        <strain evidence="5 6">YMTK-2</strain>
    </source>
</reference>
<dbReference type="InterPro" id="IPR000835">
    <property type="entry name" value="HTH_MarR-typ"/>
</dbReference>
<sequence length="155" mass="17672">MESCQENGVLEKDMNSIESAIMDWTAIITRLWMHDINQFTRTSGLSFGQMNLMLHIHYRGACEVSGVSDLMQMTPAGASQMVERMVQQGLVTRNEVPGDRRIRLVHLTRQGEEMVQGCIRLHEKWVHELAETLSSDEQAEAERILMRLTEIAGRS</sequence>
<protein>
    <recommendedName>
        <fullName evidence="4">HTH marR-type domain-containing protein</fullName>
    </recommendedName>
</protein>
<dbReference type="GO" id="GO:0003677">
    <property type="term" value="F:DNA binding"/>
    <property type="evidence" value="ECO:0007669"/>
    <property type="project" value="UniProtKB-KW"/>
</dbReference>
<keyword evidence="2" id="KW-0238">DNA-binding</keyword>
<dbReference type="EMBL" id="LGCK01000004">
    <property type="protein sequence ID" value="KPL74039.1"/>
    <property type="molecule type" value="Genomic_DNA"/>
</dbReference>
<dbReference type="AlphaFoldDB" id="A0A0P6XGN6"/>
<dbReference type="PRINTS" id="PR00598">
    <property type="entry name" value="HTHMARR"/>
</dbReference>
<dbReference type="InterPro" id="IPR036388">
    <property type="entry name" value="WH-like_DNA-bd_sf"/>
</dbReference>
<feature type="domain" description="HTH marR-type" evidence="4">
    <location>
        <begin position="7"/>
        <end position="150"/>
    </location>
</feature>
<dbReference type="InterPro" id="IPR036390">
    <property type="entry name" value="WH_DNA-bd_sf"/>
</dbReference>
<keyword evidence="6" id="KW-1185">Reference proteome</keyword>
<dbReference type="PANTHER" id="PTHR42756:SF1">
    <property type="entry name" value="TRANSCRIPTIONAL REPRESSOR OF EMRAB OPERON"/>
    <property type="match status" value="1"/>
</dbReference>
<comment type="caution">
    <text evidence="5">The sequence shown here is derived from an EMBL/GenBank/DDBJ whole genome shotgun (WGS) entry which is preliminary data.</text>
</comment>
<name>A0A0P6XGN6_9CHLR</name>
<dbReference type="Pfam" id="PF12802">
    <property type="entry name" value="MarR_2"/>
    <property type="match status" value="1"/>
</dbReference>
<evidence type="ECO:0000259" key="4">
    <source>
        <dbReference type="PROSITE" id="PS50995"/>
    </source>
</evidence>
<dbReference type="STRING" id="229920.ADM99_02055"/>
<proteinExistence type="predicted"/>
<evidence type="ECO:0000256" key="1">
    <source>
        <dbReference type="ARBA" id="ARBA00023015"/>
    </source>
</evidence>
<dbReference type="PROSITE" id="PS50995">
    <property type="entry name" value="HTH_MARR_2"/>
    <property type="match status" value="1"/>
</dbReference>
<evidence type="ECO:0000313" key="6">
    <source>
        <dbReference type="Proteomes" id="UP000050430"/>
    </source>
</evidence>
<dbReference type="GO" id="GO:0003700">
    <property type="term" value="F:DNA-binding transcription factor activity"/>
    <property type="evidence" value="ECO:0007669"/>
    <property type="project" value="InterPro"/>
</dbReference>
<organism evidence="5 6">
    <name type="scientific">Leptolinea tardivitalis</name>
    <dbReference type="NCBI Taxonomy" id="229920"/>
    <lineage>
        <taxon>Bacteria</taxon>
        <taxon>Bacillati</taxon>
        <taxon>Chloroflexota</taxon>
        <taxon>Anaerolineae</taxon>
        <taxon>Anaerolineales</taxon>
        <taxon>Anaerolineaceae</taxon>
        <taxon>Leptolinea</taxon>
    </lineage>
</organism>
<evidence type="ECO:0000256" key="2">
    <source>
        <dbReference type="ARBA" id="ARBA00023125"/>
    </source>
</evidence>
<dbReference type="PANTHER" id="PTHR42756">
    <property type="entry name" value="TRANSCRIPTIONAL REGULATOR, MARR"/>
    <property type="match status" value="1"/>
</dbReference>
<dbReference type="SUPFAM" id="SSF46785">
    <property type="entry name" value="Winged helix' DNA-binding domain"/>
    <property type="match status" value="1"/>
</dbReference>
<keyword evidence="1" id="KW-0805">Transcription regulation</keyword>
<evidence type="ECO:0000313" key="5">
    <source>
        <dbReference type="EMBL" id="KPL74039.1"/>
    </source>
</evidence>
<dbReference type="SMART" id="SM00347">
    <property type="entry name" value="HTH_MARR"/>
    <property type="match status" value="1"/>
</dbReference>
<dbReference type="Gene3D" id="1.10.10.10">
    <property type="entry name" value="Winged helix-like DNA-binding domain superfamily/Winged helix DNA-binding domain"/>
    <property type="match status" value="1"/>
</dbReference>
<evidence type="ECO:0000256" key="3">
    <source>
        <dbReference type="ARBA" id="ARBA00023163"/>
    </source>
</evidence>